<keyword evidence="5" id="KW-1185">Reference proteome</keyword>
<comment type="cofactor">
    <cofactor evidence="1">
        <name>Mg(2+)</name>
        <dbReference type="ChEBI" id="CHEBI:18420"/>
    </cofactor>
</comment>
<dbReference type="PANTHER" id="PTHR12358">
    <property type="entry name" value="SPHINGOSINE KINASE"/>
    <property type="match status" value="1"/>
</dbReference>
<dbReference type="PROSITE" id="PS50146">
    <property type="entry name" value="DAGK"/>
    <property type="match status" value="1"/>
</dbReference>
<keyword evidence="4" id="KW-0418">Kinase</keyword>
<dbReference type="InterPro" id="IPR017438">
    <property type="entry name" value="ATP-NAD_kinase_N"/>
</dbReference>
<dbReference type="GO" id="GO:0005886">
    <property type="term" value="C:plasma membrane"/>
    <property type="evidence" value="ECO:0007669"/>
    <property type="project" value="TreeGrafter"/>
</dbReference>
<dbReference type="Gene3D" id="2.60.200.40">
    <property type="match status" value="1"/>
</dbReference>
<name>A0A1N7CK59_9ACTN</name>
<sequence length="319" mass="35166">MPPMRAVLVVNPKATTTSERSRDVLVRALRSEVHLTVRYTRRRGHATTLAREAAEEGVDVVVTLGGDGTVNEMVNGLMTAQPPTVPGAVSSAERLPALATVPGGSTNVFARALGLPREWPEGTSMILEGLRLGRYRTIGLGRADDRYFTFCAGFGLDAAVIHRVEQARRRGRVSSPSLYLRAILSQYFFASDRRRPAIRLERPGELVEAGLSTAIIQNTAPWTYLGDREINPNPKASFDLDLDVLALRQLRVPSTTRTVTQFFSSRPDPTGRQVLRLHDVAEFTLVSSRPQAFQLDGDYLGEREKVRFTSVPAALRVIC</sequence>
<protein>
    <submittedName>
        <fullName evidence="4">Diacylglycerol kinase family enzyme</fullName>
    </submittedName>
</protein>
<dbReference type="SMART" id="SM00046">
    <property type="entry name" value="DAGKc"/>
    <property type="match status" value="1"/>
</dbReference>
<dbReference type="Pfam" id="PF00781">
    <property type="entry name" value="DAGK_cat"/>
    <property type="match status" value="1"/>
</dbReference>
<evidence type="ECO:0000259" key="3">
    <source>
        <dbReference type="PROSITE" id="PS50146"/>
    </source>
</evidence>
<evidence type="ECO:0000256" key="2">
    <source>
        <dbReference type="ARBA" id="ARBA00005983"/>
    </source>
</evidence>
<dbReference type="InterPro" id="IPR016064">
    <property type="entry name" value="NAD/diacylglycerol_kinase_sf"/>
</dbReference>
<evidence type="ECO:0000313" key="4">
    <source>
        <dbReference type="EMBL" id="SIR63960.1"/>
    </source>
</evidence>
<dbReference type="PANTHER" id="PTHR12358:SF106">
    <property type="entry name" value="LIPID KINASE YEGS"/>
    <property type="match status" value="1"/>
</dbReference>
<dbReference type="EMBL" id="FTNF01000013">
    <property type="protein sequence ID" value="SIR63960.1"/>
    <property type="molecule type" value="Genomic_DNA"/>
</dbReference>
<organism evidence="4 5">
    <name type="scientific">Micromonospora avicenniae</name>
    <dbReference type="NCBI Taxonomy" id="1198245"/>
    <lineage>
        <taxon>Bacteria</taxon>
        <taxon>Bacillati</taxon>
        <taxon>Actinomycetota</taxon>
        <taxon>Actinomycetes</taxon>
        <taxon>Micromonosporales</taxon>
        <taxon>Micromonosporaceae</taxon>
        <taxon>Micromonospora</taxon>
    </lineage>
</organism>
<dbReference type="InterPro" id="IPR050187">
    <property type="entry name" value="Lipid_Phosphate_FormReg"/>
</dbReference>
<dbReference type="SUPFAM" id="SSF111331">
    <property type="entry name" value="NAD kinase/diacylglycerol kinase-like"/>
    <property type="match status" value="1"/>
</dbReference>
<evidence type="ECO:0000256" key="1">
    <source>
        <dbReference type="ARBA" id="ARBA00001946"/>
    </source>
</evidence>
<comment type="similarity">
    <text evidence="2">Belongs to the diacylglycerol/lipid kinase family.</text>
</comment>
<dbReference type="InterPro" id="IPR001206">
    <property type="entry name" value="Diacylglycerol_kinase_cat_dom"/>
</dbReference>
<proteinExistence type="inferred from homology"/>
<dbReference type="Gene3D" id="3.40.50.10330">
    <property type="entry name" value="Probable inorganic polyphosphate/atp-NAD kinase, domain 1"/>
    <property type="match status" value="1"/>
</dbReference>
<reference evidence="4 5" key="1">
    <citation type="submission" date="2017-01" db="EMBL/GenBank/DDBJ databases">
        <authorList>
            <person name="Mah S.A."/>
            <person name="Swanson W.J."/>
            <person name="Moy G.W."/>
            <person name="Vacquier V.D."/>
        </authorList>
    </citation>
    <scope>NUCLEOTIDE SEQUENCE [LARGE SCALE GENOMIC DNA]</scope>
    <source>
        <strain evidence="4 5">DSM 45758</strain>
    </source>
</reference>
<dbReference type="AlphaFoldDB" id="A0A1N7CK59"/>
<accession>A0A1N7CK59</accession>
<dbReference type="STRING" id="1198245.SAMN05444858_113110"/>
<keyword evidence="4" id="KW-0808">Transferase</keyword>
<dbReference type="Proteomes" id="UP000186004">
    <property type="component" value="Unassembled WGS sequence"/>
</dbReference>
<feature type="domain" description="DAGKc" evidence="3">
    <location>
        <begin position="1"/>
        <end position="147"/>
    </location>
</feature>
<dbReference type="GO" id="GO:0004143">
    <property type="term" value="F:ATP-dependent diacylglycerol kinase activity"/>
    <property type="evidence" value="ECO:0007669"/>
    <property type="project" value="TreeGrafter"/>
</dbReference>
<evidence type="ECO:0000313" key="5">
    <source>
        <dbReference type="Proteomes" id="UP000186004"/>
    </source>
</evidence>
<gene>
    <name evidence="4" type="ORF">SAMN05444858_113110</name>
</gene>